<dbReference type="Proteomes" id="UP000257123">
    <property type="component" value="Unassembled WGS sequence"/>
</dbReference>
<name>A0A371QV45_9CREN</name>
<evidence type="ECO:0000313" key="5">
    <source>
        <dbReference type="Proteomes" id="UP000257123"/>
    </source>
</evidence>
<sequence length="319" mass="37280">MSKYGVLVAWTNNVGDEIQTIAAWALLPRVDCFIDRDNPRIDSKCASAKVIFNGWFTYGWRSWVLDEKIIPLFISLHIAPHVVDLLLGKDRVKQYFKSYEPVGGRDLYTVVIMNRYGIKSYFSGCLTLTLGVSLQRLKKSSMGYILTAFNSPLLKRRVLNVLKNRYNVLDIHDSHYFLSTWRLPFVWKLWRRYGLNVAVLEEFLYKLDMPLARSMRLQRRFFKAMLQLGLVANADLVITSRLHIALPAVSFGIPVIFVHENLRDPRFWGLLDFVYPVTPAKFFNLVELVGKKEWTVRNWNRLEELRENLIARVKDFVKD</sequence>
<dbReference type="EMBL" id="NMUF01000072">
    <property type="protein sequence ID" value="RFA94896.1"/>
    <property type="molecule type" value="Genomic_DNA"/>
</dbReference>
<dbReference type="RefSeq" id="WP_116421849.1">
    <property type="nucleotide sequence ID" value="NZ_NMUE01000050.1"/>
</dbReference>
<reference evidence="4 5" key="1">
    <citation type="submission" date="2017-07" db="EMBL/GenBank/DDBJ databases">
        <title>Draft genome sequence of aerobic hyperthermophilic archaea, Pyrobaculum aerophilum YKB31 and YKB32.</title>
        <authorList>
            <person name="Mochizuki T."/>
            <person name="Berliner A.J."/>
            <person name="Yoshida-Takashima Y."/>
            <person name="Takaki Y."/>
            <person name="Nunoura T."/>
            <person name="Takai K."/>
        </authorList>
    </citation>
    <scope>NUCLEOTIDE SEQUENCE [LARGE SCALE GENOMIC DNA]</scope>
    <source>
        <strain evidence="2 5">YKB31</strain>
        <strain evidence="3 4">YKB32</strain>
    </source>
</reference>
<evidence type="ECO:0000313" key="2">
    <source>
        <dbReference type="EMBL" id="RFA93925.1"/>
    </source>
</evidence>
<comment type="caution">
    <text evidence="2">The sequence shown here is derived from an EMBL/GenBank/DDBJ whole genome shotgun (WGS) entry which is preliminary data.</text>
</comment>
<evidence type="ECO:0000259" key="1">
    <source>
        <dbReference type="Pfam" id="PF04230"/>
    </source>
</evidence>
<organism evidence="2 5">
    <name type="scientific">Pyrobaculum aerophilum</name>
    <dbReference type="NCBI Taxonomy" id="13773"/>
    <lineage>
        <taxon>Archaea</taxon>
        <taxon>Thermoproteota</taxon>
        <taxon>Thermoprotei</taxon>
        <taxon>Thermoproteales</taxon>
        <taxon>Thermoproteaceae</taxon>
        <taxon>Pyrobaculum</taxon>
    </lineage>
</organism>
<protein>
    <recommendedName>
        <fullName evidence="1">Polysaccharide pyruvyl transferase domain-containing protein</fullName>
    </recommendedName>
</protein>
<gene>
    <name evidence="2" type="ORF">CGL51_11760</name>
    <name evidence="3" type="ORF">CGL52_13845</name>
</gene>
<dbReference type="AlphaFoldDB" id="A0A371QV45"/>
<dbReference type="InterPro" id="IPR007345">
    <property type="entry name" value="Polysacch_pyruvyl_Trfase"/>
</dbReference>
<feature type="domain" description="Polysaccharide pyruvyl transferase" evidence="1">
    <location>
        <begin position="13"/>
        <end position="258"/>
    </location>
</feature>
<evidence type="ECO:0000313" key="3">
    <source>
        <dbReference type="EMBL" id="RFA94896.1"/>
    </source>
</evidence>
<dbReference type="Pfam" id="PF04230">
    <property type="entry name" value="PS_pyruv_trans"/>
    <property type="match status" value="1"/>
</dbReference>
<dbReference type="Proteomes" id="UP000256877">
    <property type="component" value="Unassembled WGS sequence"/>
</dbReference>
<accession>A0A371QV45</accession>
<proteinExistence type="predicted"/>
<dbReference type="OrthoDB" id="78371at2157"/>
<evidence type="ECO:0000313" key="4">
    <source>
        <dbReference type="Proteomes" id="UP000256877"/>
    </source>
</evidence>
<dbReference type="EMBL" id="NMUE01000050">
    <property type="protein sequence ID" value="RFA93925.1"/>
    <property type="molecule type" value="Genomic_DNA"/>
</dbReference>